<protein>
    <submittedName>
        <fullName evidence="1">Uncharacterized protein</fullName>
    </submittedName>
</protein>
<organism evidence="1 2">
    <name type="scientific">Nonlabens tegetincola</name>
    <dbReference type="NCBI Taxonomy" id="323273"/>
    <lineage>
        <taxon>Bacteria</taxon>
        <taxon>Pseudomonadati</taxon>
        <taxon>Bacteroidota</taxon>
        <taxon>Flavobacteriia</taxon>
        <taxon>Flavobacteriales</taxon>
        <taxon>Flavobacteriaceae</taxon>
        <taxon>Nonlabens</taxon>
    </lineage>
</organism>
<dbReference type="STRING" id="319236.BST91_11745"/>
<evidence type="ECO:0000313" key="2">
    <source>
        <dbReference type="Proteomes" id="UP000029221"/>
    </source>
</evidence>
<gene>
    <name evidence="1" type="ORF">JCM19294_2590</name>
</gene>
<keyword evidence="2" id="KW-1185">Reference proteome</keyword>
<dbReference type="EMBL" id="BBML01000001">
    <property type="protein sequence ID" value="GAK95808.1"/>
    <property type="molecule type" value="Genomic_DNA"/>
</dbReference>
<name>A0A090Q261_9FLAO</name>
<dbReference type="eggNOG" id="ENOG5030ZHJ">
    <property type="taxonomic scope" value="Bacteria"/>
</dbReference>
<dbReference type="Proteomes" id="UP000029221">
    <property type="component" value="Unassembled WGS sequence"/>
</dbReference>
<proteinExistence type="predicted"/>
<comment type="caution">
    <text evidence="1">The sequence shown here is derived from an EMBL/GenBank/DDBJ whole genome shotgun (WGS) entry which is preliminary data.</text>
</comment>
<reference evidence="1" key="1">
    <citation type="journal article" date="2014" name="Genome Announc.">
        <title>Draft Genome Sequences of Marine Flavobacterium Nonlabens Strains NR17, NR24, NR27, NR32, NR33, and Ara13.</title>
        <authorList>
            <person name="Nakanishi M."/>
            <person name="Meirelles P."/>
            <person name="Suzuki R."/>
            <person name="Takatani N."/>
            <person name="Mino S."/>
            <person name="Suda W."/>
            <person name="Oshima K."/>
            <person name="Hattori M."/>
            <person name="Ohkuma M."/>
            <person name="Hosokawa M."/>
            <person name="Miyashita K."/>
            <person name="Thompson F.L."/>
            <person name="Niwa A."/>
            <person name="Sawabe T."/>
            <person name="Sawabe T."/>
        </authorList>
    </citation>
    <scope>NUCLEOTIDE SEQUENCE [LARGE SCALE GENOMIC DNA]</scope>
    <source>
        <strain evidence="1">JCM 19294</strain>
    </source>
</reference>
<dbReference type="AlphaFoldDB" id="A0A090Q261"/>
<evidence type="ECO:0000313" key="1">
    <source>
        <dbReference type="EMBL" id="GAK95808.1"/>
    </source>
</evidence>
<accession>A0A090Q261</accession>
<sequence>MVEMDNTSSIPEGQVELRGEFIVYEDIIVLNTTSKIHEVERNDVALQLVDRTNPLKKNEYDAPIVTLQGKLKPNPKLERGEEGWPEVFTIHKIIEINPALESNVITTGSKVELKDIK</sequence>